<protein>
    <recommendedName>
        <fullName evidence="2">Serine aminopeptidase S33 domain-containing protein</fullName>
    </recommendedName>
</protein>
<evidence type="ECO:0000313" key="3">
    <source>
        <dbReference type="EMBL" id="MBB6499817.1"/>
    </source>
</evidence>
<proteinExistence type="predicted"/>
<dbReference type="Gene3D" id="3.40.50.1820">
    <property type="entry name" value="alpha/beta hydrolase"/>
    <property type="match status" value="1"/>
</dbReference>
<name>A0A7X0MHY5_9SPHI</name>
<dbReference type="Proteomes" id="UP000521017">
    <property type="component" value="Unassembled WGS sequence"/>
</dbReference>
<accession>A0A7X0MHY5</accession>
<dbReference type="InterPro" id="IPR053145">
    <property type="entry name" value="AB_hydrolase_Est10"/>
</dbReference>
<keyword evidence="1" id="KW-0732">Signal</keyword>
<dbReference type="GO" id="GO:0052689">
    <property type="term" value="F:carboxylic ester hydrolase activity"/>
    <property type="evidence" value="ECO:0007669"/>
    <property type="project" value="TreeGrafter"/>
</dbReference>
<organism evidence="3 4">
    <name type="scientific">Pedobacter cryoconitis</name>
    <dbReference type="NCBI Taxonomy" id="188932"/>
    <lineage>
        <taxon>Bacteria</taxon>
        <taxon>Pseudomonadati</taxon>
        <taxon>Bacteroidota</taxon>
        <taxon>Sphingobacteriia</taxon>
        <taxon>Sphingobacteriales</taxon>
        <taxon>Sphingobacteriaceae</taxon>
        <taxon>Pedobacter</taxon>
    </lineage>
</organism>
<dbReference type="InterPro" id="IPR029058">
    <property type="entry name" value="AB_hydrolase_fold"/>
</dbReference>
<dbReference type="PANTHER" id="PTHR43265:SF1">
    <property type="entry name" value="ESTERASE ESTD"/>
    <property type="match status" value="1"/>
</dbReference>
<reference evidence="3 4" key="1">
    <citation type="submission" date="2020-08" db="EMBL/GenBank/DDBJ databases">
        <title>Genomic Encyclopedia of Type Strains, Phase IV (KMG-V): Genome sequencing to study the core and pangenomes of soil and plant-associated prokaryotes.</title>
        <authorList>
            <person name="Whitman W."/>
        </authorList>
    </citation>
    <scope>NUCLEOTIDE SEQUENCE [LARGE SCALE GENOMIC DNA]</scope>
    <source>
        <strain evidence="3 4">M2T3</strain>
    </source>
</reference>
<feature type="domain" description="Serine aminopeptidase S33" evidence="2">
    <location>
        <begin position="193"/>
        <end position="278"/>
    </location>
</feature>
<dbReference type="EMBL" id="JACHCC010000004">
    <property type="protein sequence ID" value="MBB6499817.1"/>
    <property type="molecule type" value="Genomic_DNA"/>
</dbReference>
<dbReference type="RefSeq" id="WP_184624532.1">
    <property type="nucleotide sequence ID" value="NZ_JACHCC010000004.1"/>
</dbReference>
<sequence length="473" mass="52424">MMIKRPLLLLALVFAFTIKLSAQNLPVKTTWEGTLTGVRLILKLENDSLTHQASGAYDSPDQGALDLKVSSLKITNDSLSAYSTVIGGGFSGAFNKDKSEINGIWKQRGQEFPFIFKRTLDKIEHLRPQTPKAPFPYEEQKLIYFNQDKSIQYGATLTLPKSDKPIPVVILITGSGQEDRDETLFGHKPFWIIADHLSRNGIAVLRVDDRGIGETTGDVMSATSADFAKDVLVGIDFLKTRKEIDVHQIGLVGHSEGGMIGPLVAVQSKDVAFIVSLAGVGVRGMDITNKQMNDAYVKIGFNQEEIGRMQELTDRMVRLGDEYPDEGEFRSAFGKSFAAWKAKQSPEFLKKAALTGGDSDKNIDAMATRFFLPWTRYFMKYDPATTVGKLKVPFLAMNGGKDVQVSAKENLAGFQRLLTQAGNKDFKIVLLPDLNHLFQTAKTGAVSEYMTIEETFSPEALKVMTDWIKLHIN</sequence>
<dbReference type="PANTHER" id="PTHR43265">
    <property type="entry name" value="ESTERASE ESTD"/>
    <property type="match status" value="1"/>
</dbReference>
<feature type="signal peptide" evidence="1">
    <location>
        <begin position="1"/>
        <end position="22"/>
    </location>
</feature>
<dbReference type="AlphaFoldDB" id="A0A7X0MHY5"/>
<dbReference type="SUPFAM" id="SSF53474">
    <property type="entry name" value="alpha/beta-Hydrolases"/>
    <property type="match status" value="1"/>
</dbReference>
<dbReference type="Pfam" id="PF12146">
    <property type="entry name" value="Hydrolase_4"/>
    <property type="match status" value="1"/>
</dbReference>
<feature type="chain" id="PRO_5031055561" description="Serine aminopeptidase S33 domain-containing protein" evidence="1">
    <location>
        <begin position="23"/>
        <end position="473"/>
    </location>
</feature>
<evidence type="ECO:0000256" key="1">
    <source>
        <dbReference type="SAM" id="SignalP"/>
    </source>
</evidence>
<comment type="caution">
    <text evidence="3">The sequence shown here is derived from an EMBL/GenBank/DDBJ whole genome shotgun (WGS) entry which is preliminary data.</text>
</comment>
<evidence type="ECO:0000313" key="4">
    <source>
        <dbReference type="Proteomes" id="UP000521017"/>
    </source>
</evidence>
<evidence type="ECO:0000259" key="2">
    <source>
        <dbReference type="Pfam" id="PF12146"/>
    </source>
</evidence>
<dbReference type="InterPro" id="IPR022742">
    <property type="entry name" value="Hydrolase_4"/>
</dbReference>
<gene>
    <name evidence="3" type="ORF">HDF25_001959</name>
</gene>